<dbReference type="Gene3D" id="3.40.50.720">
    <property type="entry name" value="NAD(P)-binding Rossmann-like Domain"/>
    <property type="match status" value="1"/>
</dbReference>
<proteinExistence type="predicted"/>
<name>A0A0D2GAY7_9EURO</name>
<dbReference type="EMBL" id="KN846958">
    <property type="protein sequence ID" value="KIW69214.1"/>
    <property type="molecule type" value="Genomic_DNA"/>
</dbReference>
<gene>
    <name evidence="1" type="ORF">PV04_05104</name>
</gene>
<dbReference type="HOGENOM" id="CLU_071330_0_1_1"/>
<dbReference type="Proteomes" id="UP000054266">
    <property type="component" value="Unassembled WGS sequence"/>
</dbReference>
<keyword evidence="2" id="KW-1185">Reference proteome</keyword>
<dbReference type="STRING" id="5601.A0A0D2GAY7"/>
<evidence type="ECO:0000313" key="1">
    <source>
        <dbReference type="EMBL" id="KIW69214.1"/>
    </source>
</evidence>
<protein>
    <submittedName>
        <fullName evidence="1">Uncharacterized protein</fullName>
    </submittedName>
</protein>
<dbReference type="PANTHER" id="PTHR14097:SF8">
    <property type="entry name" value="NAD(P)-BINDING DOMAIN-CONTAINING PROTEIN"/>
    <property type="match status" value="1"/>
</dbReference>
<dbReference type="PANTHER" id="PTHR14097">
    <property type="entry name" value="OXIDOREDUCTASE HTATIP2"/>
    <property type="match status" value="1"/>
</dbReference>
<dbReference type="AlphaFoldDB" id="A0A0D2GAY7"/>
<dbReference type="InterPro" id="IPR036291">
    <property type="entry name" value="NAD(P)-bd_dom_sf"/>
</dbReference>
<dbReference type="SUPFAM" id="SSF51735">
    <property type="entry name" value="NAD(P)-binding Rossmann-fold domains"/>
    <property type="match status" value="1"/>
</dbReference>
<accession>A0A0D2GAY7</accession>
<reference evidence="1 2" key="1">
    <citation type="submission" date="2015-01" db="EMBL/GenBank/DDBJ databases">
        <title>The Genome Sequence of Capronia semiimmersa CBS27337.</title>
        <authorList>
            <consortium name="The Broad Institute Genomics Platform"/>
            <person name="Cuomo C."/>
            <person name="de Hoog S."/>
            <person name="Gorbushina A."/>
            <person name="Stielow B."/>
            <person name="Teixiera M."/>
            <person name="Abouelleil A."/>
            <person name="Chapman S.B."/>
            <person name="Priest M."/>
            <person name="Young S.K."/>
            <person name="Wortman J."/>
            <person name="Nusbaum C."/>
            <person name="Birren B."/>
        </authorList>
    </citation>
    <scope>NUCLEOTIDE SEQUENCE [LARGE SCALE GENOMIC DNA]</scope>
    <source>
        <strain evidence="1 2">CBS 27337</strain>
    </source>
</reference>
<sequence>MKIIVTGATGFVGREVVAQCIANPTVSSVIVLSRREIDATVSQSPKVQVILHQDFETYPEGLIDQLRRANGCIWCLGGKVEDFPNLETASKVGVTFPLAAANAFVEGICPDLKETGEKFRFVFCSGRGAEWDQDKKLWVFADTRKLKGAAERGLLDIAAANPDIFDAVVLRPGGVTPDASVLLKTIAGLVTPVVPVSQLAKALVRACTHPPKEKVIENDGILRLAA</sequence>
<organism evidence="1 2">
    <name type="scientific">Phialophora macrospora</name>
    <dbReference type="NCBI Taxonomy" id="1851006"/>
    <lineage>
        <taxon>Eukaryota</taxon>
        <taxon>Fungi</taxon>
        <taxon>Dikarya</taxon>
        <taxon>Ascomycota</taxon>
        <taxon>Pezizomycotina</taxon>
        <taxon>Eurotiomycetes</taxon>
        <taxon>Chaetothyriomycetidae</taxon>
        <taxon>Chaetothyriales</taxon>
        <taxon>Herpotrichiellaceae</taxon>
        <taxon>Phialophora</taxon>
    </lineage>
</organism>
<evidence type="ECO:0000313" key="2">
    <source>
        <dbReference type="Proteomes" id="UP000054266"/>
    </source>
</evidence>